<reference evidence="1" key="1">
    <citation type="submission" date="2020-04" db="EMBL/GenBank/DDBJ databases">
        <authorList>
            <person name="Chiriac C."/>
            <person name="Salcher M."/>
            <person name="Ghai R."/>
            <person name="Kavagutti S V."/>
        </authorList>
    </citation>
    <scope>NUCLEOTIDE SEQUENCE</scope>
</reference>
<accession>A0A6J5L8A4</accession>
<proteinExistence type="predicted"/>
<sequence length="77" mass="8875">MYTCEIDVAYTCEISYFLELLEKYNNPNIINYKSLGPAGGNPSLTLSFNDRETIVNFLKHIYNTSETTFIDEQIINL</sequence>
<dbReference type="EMBL" id="LR796247">
    <property type="protein sequence ID" value="CAB4130908.1"/>
    <property type="molecule type" value="Genomic_DNA"/>
</dbReference>
<organism evidence="1">
    <name type="scientific">uncultured Caudovirales phage</name>
    <dbReference type="NCBI Taxonomy" id="2100421"/>
    <lineage>
        <taxon>Viruses</taxon>
        <taxon>Duplodnaviria</taxon>
        <taxon>Heunggongvirae</taxon>
        <taxon>Uroviricota</taxon>
        <taxon>Caudoviricetes</taxon>
        <taxon>Peduoviridae</taxon>
        <taxon>Maltschvirus</taxon>
        <taxon>Maltschvirus maltsch</taxon>
    </lineage>
</organism>
<gene>
    <name evidence="1" type="ORF">UFOVP132_25</name>
</gene>
<evidence type="ECO:0000313" key="1">
    <source>
        <dbReference type="EMBL" id="CAB4130908.1"/>
    </source>
</evidence>
<protein>
    <submittedName>
        <fullName evidence="1">Uncharacterized protein</fullName>
    </submittedName>
</protein>
<name>A0A6J5L8A4_9CAUD</name>